<evidence type="ECO:0000313" key="2">
    <source>
        <dbReference type="EMBL" id="MCQ8278277.1"/>
    </source>
</evidence>
<name>A0ABT1W5Y9_9PROT</name>
<dbReference type="Proteomes" id="UP001524587">
    <property type="component" value="Unassembled WGS sequence"/>
</dbReference>
<sequence length="586" mass="58791">MKVIPFVVAALLANPVSLSWAQNVTASSVNLGVAAPAFAIDGSGNALLASLHTFDTVNIDPNNGQYGSLPTASLPCHQVNQVYVLAQSCLGAQAATAAETYGYSFNMANTDTGGGAPSSSAAGGSGTDKVVVYIGGDQRSSHSNLWGLNSVVTAEPGMGGVAGAEWDLNRFATCNSKTDLAWIGDTTCPQFIGQWITGLNGGGTGGPAVFITQAGGNRSALWNDGIAIASGPVVRDTGFLDASNSTTVLKANGTHSYGLDVYNANITTGAVRMMSGNYWGTTSGQGLFWSPGPATNGSAGGTDSITDFGAGLQLSTDTSHLVTLTGGNVVVSAGALYFQTLSGNTSPAPFLQQNAAGHLHVGRSGGSPGSLDVDGTVQAANIQVNGSILFPTSQGNQTVLTTDSTGSLHVGGTGANSAFNVDEPTNFSKVTASGAVSAGSVSSANAISYGNGNSAGNHAVIEESLSVYAPSGVVALTPDGLPETATNNIAVITTGGAKVTADIMCQNGQDTSSWIIKGTFLSVNGTLKLMSSSTTTDIQPTSGATAWAVGIAADTQNNAPEVVVGFPSGNTTNIDCTAHAEVITVR</sequence>
<reference evidence="2 3" key="1">
    <citation type="submission" date="2022-06" db="EMBL/GenBank/DDBJ databases">
        <title>Endosaccharibacter gen. nov., sp. nov., endophytic bacteria isolated from sugarcane.</title>
        <authorList>
            <person name="Pitiwittayakul N."/>
            <person name="Yukphan P."/>
            <person name="Charoenyingcharoen P."/>
            <person name="Tanasupawat S."/>
        </authorList>
    </citation>
    <scope>NUCLEOTIDE SEQUENCE [LARGE SCALE GENOMIC DNA]</scope>
    <source>
        <strain evidence="2 3">KSS8</strain>
    </source>
</reference>
<keyword evidence="3" id="KW-1185">Reference proteome</keyword>
<dbReference type="RefSeq" id="WP_422863746.1">
    <property type="nucleotide sequence ID" value="NZ_JAMSKV010000005.1"/>
</dbReference>
<comment type="caution">
    <text evidence="2">The sequence shown here is derived from an EMBL/GenBank/DDBJ whole genome shotgun (WGS) entry which is preliminary data.</text>
</comment>
<dbReference type="EMBL" id="JAMSKV010000005">
    <property type="protein sequence ID" value="MCQ8278277.1"/>
    <property type="molecule type" value="Genomic_DNA"/>
</dbReference>
<organism evidence="2 3">
    <name type="scientific">Endosaccharibacter trunci</name>
    <dbReference type="NCBI Taxonomy" id="2812733"/>
    <lineage>
        <taxon>Bacteria</taxon>
        <taxon>Pseudomonadati</taxon>
        <taxon>Pseudomonadota</taxon>
        <taxon>Alphaproteobacteria</taxon>
        <taxon>Acetobacterales</taxon>
        <taxon>Acetobacteraceae</taxon>
        <taxon>Endosaccharibacter</taxon>
    </lineage>
</organism>
<accession>A0ABT1W5Y9</accession>
<protein>
    <submittedName>
        <fullName evidence="2">Uncharacterized protein</fullName>
    </submittedName>
</protein>
<feature type="chain" id="PRO_5046586971" evidence="1">
    <location>
        <begin position="22"/>
        <end position="586"/>
    </location>
</feature>
<gene>
    <name evidence="2" type="ORF">NFI95_07420</name>
</gene>
<evidence type="ECO:0000313" key="3">
    <source>
        <dbReference type="Proteomes" id="UP001524587"/>
    </source>
</evidence>
<evidence type="ECO:0000256" key="1">
    <source>
        <dbReference type="SAM" id="SignalP"/>
    </source>
</evidence>
<keyword evidence="1" id="KW-0732">Signal</keyword>
<proteinExistence type="predicted"/>
<feature type="signal peptide" evidence="1">
    <location>
        <begin position="1"/>
        <end position="21"/>
    </location>
</feature>